<organism evidence="3 6">
    <name type="scientific">[Ruminococcus] lactaris</name>
    <dbReference type="NCBI Taxonomy" id="46228"/>
    <lineage>
        <taxon>Bacteria</taxon>
        <taxon>Bacillati</taxon>
        <taxon>Bacillota</taxon>
        <taxon>Clostridia</taxon>
        <taxon>Lachnospirales</taxon>
        <taxon>Lachnospiraceae</taxon>
        <taxon>Mediterraneibacter</taxon>
    </lineage>
</organism>
<evidence type="ECO:0000313" key="5">
    <source>
        <dbReference type="EMBL" id="RHJ61849.1"/>
    </source>
</evidence>
<dbReference type="Proteomes" id="UP000284902">
    <property type="component" value="Unassembled WGS sequence"/>
</dbReference>
<dbReference type="GO" id="GO:0016020">
    <property type="term" value="C:membrane"/>
    <property type="evidence" value="ECO:0007669"/>
    <property type="project" value="InterPro"/>
</dbReference>
<proteinExistence type="predicted"/>
<feature type="transmembrane region" description="Helical" evidence="1">
    <location>
        <begin position="29"/>
        <end position="47"/>
    </location>
</feature>
<accession>A0A3E4LRA6</accession>
<keyword evidence="1" id="KW-0472">Membrane</keyword>
<feature type="transmembrane region" description="Helical" evidence="1">
    <location>
        <begin position="6"/>
        <end position="22"/>
    </location>
</feature>
<evidence type="ECO:0000259" key="2">
    <source>
        <dbReference type="Pfam" id="PF01478"/>
    </source>
</evidence>
<dbReference type="RefSeq" id="WP_005608489.1">
    <property type="nucleotide sequence ID" value="NZ_CABKOA010000047.1"/>
</dbReference>
<dbReference type="EMBL" id="QSQN01000017">
    <property type="protein sequence ID" value="RGK39846.1"/>
    <property type="molecule type" value="Genomic_DNA"/>
</dbReference>
<dbReference type="GO" id="GO:0004190">
    <property type="term" value="F:aspartic-type endopeptidase activity"/>
    <property type="evidence" value="ECO:0007669"/>
    <property type="project" value="InterPro"/>
</dbReference>
<dbReference type="EMBL" id="QRMI01000014">
    <property type="protein sequence ID" value="RHJ61849.1"/>
    <property type="molecule type" value="Genomic_DNA"/>
</dbReference>
<name>A0A3E4LRA6_9FIRM</name>
<feature type="transmembrane region" description="Helical" evidence="1">
    <location>
        <begin position="53"/>
        <end position="70"/>
    </location>
</feature>
<sequence length="150" mass="16150">MKYGGLVGNVIMGVYLISLSYSDMKRRKLSVGVIVLGFLSALVFQAITGIESWRAVAGGILTGFLFMGISRLTEEKIGYGDSLLIIVLGTFLGMWKLLILLLGAFGLAAAVSILLMIKRKFTRKSMIPFVPFLTVAYMGEMLGGMLSGGV</sequence>
<evidence type="ECO:0000313" key="8">
    <source>
        <dbReference type="Proteomes" id="UP000285832"/>
    </source>
</evidence>
<feature type="transmembrane region" description="Helical" evidence="1">
    <location>
        <begin position="99"/>
        <end position="117"/>
    </location>
</feature>
<feature type="transmembrane region" description="Helical" evidence="1">
    <location>
        <begin position="129"/>
        <end position="148"/>
    </location>
</feature>
<dbReference type="Proteomes" id="UP000285832">
    <property type="component" value="Unassembled WGS sequence"/>
</dbReference>
<evidence type="ECO:0000313" key="4">
    <source>
        <dbReference type="EMBL" id="RHF61349.1"/>
    </source>
</evidence>
<keyword evidence="1" id="KW-0812">Transmembrane</keyword>
<gene>
    <name evidence="5" type="ORF">DW116_06855</name>
    <name evidence="4" type="ORF">DW672_05720</name>
    <name evidence="3" type="ORF">DXD17_07625</name>
</gene>
<dbReference type="Proteomes" id="UP000260793">
    <property type="component" value="Unassembled WGS sequence"/>
</dbReference>
<dbReference type="GeneID" id="77332857"/>
<keyword evidence="1" id="KW-1133">Transmembrane helix</keyword>
<dbReference type="InterPro" id="IPR000045">
    <property type="entry name" value="Prepilin_IV_endopep_pep"/>
</dbReference>
<comment type="caution">
    <text evidence="3">The sequence shown here is derived from an EMBL/GenBank/DDBJ whole genome shotgun (WGS) entry which is preliminary data.</text>
</comment>
<reference evidence="6 7" key="1">
    <citation type="submission" date="2018-08" db="EMBL/GenBank/DDBJ databases">
        <title>A genome reference for cultivated species of the human gut microbiota.</title>
        <authorList>
            <person name="Zou Y."/>
            <person name="Xue W."/>
            <person name="Luo G."/>
        </authorList>
    </citation>
    <scope>NUCLEOTIDE SEQUENCE [LARGE SCALE GENOMIC DNA]</scope>
    <source>
        <strain evidence="5 8">AM09-9</strain>
        <strain evidence="4 7">AM25-1LB</strain>
        <strain evidence="3 6">TF11-7</strain>
    </source>
</reference>
<dbReference type="Pfam" id="PF01478">
    <property type="entry name" value="Peptidase_A24"/>
    <property type="match status" value="1"/>
</dbReference>
<evidence type="ECO:0000256" key="1">
    <source>
        <dbReference type="SAM" id="Phobius"/>
    </source>
</evidence>
<evidence type="ECO:0000313" key="3">
    <source>
        <dbReference type="EMBL" id="RGK39846.1"/>
    </source>
</evidence>
<dbReference type="EMBL" id="QRHG01000011">
    <property type="protein sequence ID" value="RHF61349.1"/>
    <property type="molecule type" value="Genomic_DNA"/>
</dbReference>
<dbReference type="AlphaFoldDB" id="A0A3E4LRA6"/>
<evidence type="ECO:0000313" key="6">
    <source>
        <dbReference type="Proteomes" id="UP000260793"/>
    </source>
</evidence>
<evidence type="ECO:0000313" key="7">
    <source>
        <dbReference type="Proteomes" id="UP000284902"/>
    </source>
</evidence>
<feature type="domain" description="Prepilin type IV endopeptidase peptidase" evidence="2">
    <location>
        <begin position="12"/>
        <end position="112"/>
    </location>
</feature>
<protein>
    <submittedName>
        <fullName evidence="3">Prepilin peptidase</fullName>
    </submittedName>
</protein>
<dbReference type="Gene3D" id="1.20.120.1220">
    <property type="match status" value="1"/>
</dbReference>